<comment type="caution">
    <text evidence="1">The sequence shown here is derived from an EMBL/GenBank/DDBJ whole genome shotgun (WGS) entry which is preliminary data.</text>
</comment>
<gene>
    <name evidence="1" type="ORF">TU35_009915</name>
</gene>
<name>A0ACC6V3C8_9CREN</name>
<reference evidence="1" key="1">
    <citation type="submission" date="2024-07" db="EMBL/GenBank/DDBJ databases">
        <title>Metagenome and Metagenome-Assembled Genomes of Archaea from a hot spring from the geothermal field of Los Azufres, Mexico.</title>
        <authorList>
            <person name="Marin-Paredes R."/>
            <person name="Martinez-Romero E."/>
            <person name="Servin-Garciduenas L.E."/>
        </authorList>
    </citation>
    <scope>NUCLEOTIDE SEQUENCE</scope>
</reference>
<evidence type="ECO:0000313" key="2">
    <source>
        <dbReference type="Proteomes" id="UP000033636"/>
    </source>
</evidence>
<dbReference type="EMBL" id="JZWT02000044">
    <property type="protein sequence ID" value="MFB6491525.1"/>
    <property type="molecule type" value="Genomic_DNA"/>
</dbReference>
<accession>A0ACC6V3C8</accession>
<protein>
    <submittedName>
        <fullName evidence="1">Uncharacterized protein</fullName>
    </submittedName>
</protein>
<dbReference type="Proteomes" id="UP000033636">
    <property type="component" value="Unassembled WGS sequence"/>
</dbReference>
<sequence length="96" mass="10773">MINEPNRYLVIRARDPLKCLEDVASLYLAPLGLHALYLPLNVVGVYDDVLIIGVPRRLVPKARALIALLNDCHTVKVRGTIKAARRTAMSMRRARI</sequence>
<evidence type="ECO:0000313" key="1">
    <source>
        <dbReference type="EMBL" id="MFB6491525.1"/>
    </source>
</evidence>
<organism evidence="1 2">
    <name type="scientific">Thermoproteus sp. AZ2</name>
    <dbReference type="NCBI Taxonomy" id="1609232"/>
    <lineage>
        <taxon>Archaea</taxon>
        <taxon>Thermoproteota</taxon>
        <taxon>Thermoprotei</taxon>
        <taxon>Thermoproteales</taxon>
        <taxon>Thermoproteaceae</taxon>
        <taxon>Thermoproteus</taxon>
    </lineage>
</organism>
<proteinExistence type="predicted"/>